<dbReference type="Pfam" id="PF25876">
    <property type="entry name" value="HH_MFP_RND"/>
    <property type="match status" value="1"/>
</dbReference>
<comment type="subcellular location">
    <subcellularLocation>
        <location evidence="1">Cell envelope</location>
    </subcellularLocation>
</comment>
<gene>
    <name evidence="8" type="ORF">ACFFGY_17250</name>
</gene>
<feature type="domain" description="Multidrug resistance protein MdtA-like beta-barrel" evidence="6">
    <location>
        <begin position="300"/>
        <end position="350"/>
    </location>
</feature>
<dbReference type="InterPro" id="IPR058627">
    <property type="entry name" value="MdtA-like_C"/>
</dbReference>
<protein>
    <submittedName>
        <fullName evidence="8">Efflux RND transporter periplasmic adaptor subunit</fullName>
    </submittedName>
</protein>
<dbReference type="Proteomes" id="UP001589865">
    <property type="component" value="Unassembled WGS sequence"/>
</dbReference>
<reference evidence="8 9" key="1">
    <citation type="submission" date="2024-09" db="EMBL/GenBank/DDBJ databases">
        <authorList>
            <person name="Sun Q."/>
            <person name="Mori K."/>
        </authorList>
    </citation>
    <scope>NUCLEOTIDE SEQUENCE [LARGE SCALE GENOMIC DNA]</scope>
    <source>
        <strain evidence="8 9">TBRC 5777</strain>
    </source>
</reference>
<dbReference type="PANTHER" id="PTHR30158:SF10">
    <property type="entry name" value="CATION EFFLUX PUMP"/>
    <property type="match status" value="1"/>
</dbReference>
<evidence type="ECO:0000313" key="9">
    <source>
        <dbReference type="Proteomes" id="UP001589865"/>
    </source>
</evidence>
<evidence type="ECO:0000259" key="6">
    <source>
        <dbReference type="Pfam" id="PF25944"/>
    </source>
</evidence>
<dbReference type="SUPFAM" id="SSF111369">
    <property type="entry name" value="HlyD-like secretion proteins"/>
    <property type="match status" value="2"/>
</dbReference>
<dbReference type="RefSeq" id="WP_377045750.1">
    <property type="nucleotide sequence ID" value="NZ_JBHLUN010000012.1"/>
</dbReference>
<organism evidence="8 9">
    <name type="scientific">Roseomonas elaeocarpi</name>
    <dbReference type="NCBI Taxonomy" id="907779"/>
    <lineage>
        <taxon>Bacteria</taxon>
        <taxon>Pseudomonadati</taxon>
        <taxon>Pseudomonadota</taxon>
        <taxon>Alphaproteobacteria</taxon>
        <taxon>Acetobacterales</taxon>
        <taxon>Roseomonadaceae</taxon>
        <taxon>Roseomonas</taxon>
    </lineage>
</organism>
<evidence type="ECO:0000259" key="4">
    <source>
        <dbReference type="Pfam" id="PF25876"/>
    </source>
</evidence>
<dbReference type="Gene3D" id="2.40.30.170">
    <property type="match status" value="1"/>
</dbReference>
<dbReference type="InterPro" id="IPR058625">
    <property type="entry name" value="MdtA-like_BSH"/>
</dbReference>
<proteinExistence type="inferred from homology"/>
<evidence type="ECO:0000256" key="2">
    <source>
        <dbReference type="ARBA" id="ARBA00009477"/>
    </source>
</evidence>
<keyword evidence="9" id="KW-1185">Reference proteome</keyword>
<accession>A0ABV6JW92</accession>
<evidence type="ECO:0000256" key="3">
    <source>
        <dbReference type="SAM" id="MobiDB-lite"/>
    </source>
</evidence>
<name>A0ABV6JW92_9PROT</name>
<dbReference type="InterPro" id="IPR058624">
    <property type="entry name" value="MdtA-like_HH"/>
</dbReference>
<evidence type="ECO:0000313" key="8">
    <source>
        <dbReference type="EMBL" id="MFC0410003.1"/>
    </source>
</evidence>
<comment type="similarity">
    <text evidence="2">Belongs to the membrane fusion protein (MFP) (TC 8.A.1) family.</text>
</comment>
<feature type="domain" description="Multidrug resistance protein MdtA-like barrel-sandwich hybrid" evidence="5">
    <location>
        <begin position="86"/>
        <end position="222"/>
    </location>
</feature>
<evidence type="ECO:0000259" key="5">
    <source>
        <dbReference type="Pfam" id="PF25917"/>
    </source>
</evidence>
<feature type="domain" description="Multidrug resistance protein MdtA-like alpha-helical hairpin" evidence="4">
    <location>
        <begin position="126"/>
        <end position="195"/>
    </location>
</feature>
<dbReference type="Pfam" id="PF25917">
    <property type="entry name" value="BSH_RND"/>
    <property type="match status" value="1"/>
</dbReference>
<sequence>MGFSHGGPHPTGATLARWQRRGLRAWWRGVALAAVMVTLPVLPWTDGAQAQEGGAPPAPAVTVARPVVRDVVEWSSFIGRFEAVDSVDLRARVTGYLDSVRVPDGAVVRQGDVLFTIDSRTYDTALRQAEADLASAVAKRDFAVADLARADELRRTNTIATQVADQRRQVLQSARAEVDGAQAALARARLDMGFTEVRAPISGRLSRRLVSPGALINANETVLANIVSTDPIQFYFDVDERAYLAALAGRTGEARAGAVRVAGRDEAGGGAPGGAGPAVSPPAVSPGAAAEDGDRPKVFVTLTDTAVEREGVLDFLDNRLDGNSGTLRGRALLRNRDQALLPGMFGRVRLPSGPEHRAVLIPDEALSSDQDRRIVYVVGEGNKVAARPVRTGPLVDGYRVVRDGLSGGETIAINGLARVRPGAVVAPRLVELPPRRGEDAPQRSAAR</sequence>
<dbReference type="Gene3D" id="1.10.287.470">
    <property type="entry name" value="Helix hairpin bin"/>
    <property type="match status" value="1"/>
</dbReference>
<comment type="caution">
    <text evidence="8">The sequence shown here is derived from an EMBL/GenBank/DDBJ whole genome shotgun (WGS) entry which is preliminary data.</text>
</comment>
<dbReference type="Pfam" id="PF25967">
    <property type="entry name" value="RND-MFP_C"/>
    <property type="match status" value="1"/>
</dbReference>
<feature type="region of interest" description="Disordered" evidence="3">
    <location>
        <begin position="265"/>
        <end position="292"/>
    </location>
</feature>
<dbReference type="Gene3D" id="2.40.420.20">
    <property type="match status" value="1"/>
</dbReference>
<dbReference type="Gene3D" id="2.40.50.100">
    <property type="match status" value="1"/>
</dbReference>
<dbReference type="InterPro" id="IPR006143">
    <property type="entry name" value="RND_pump_MFP"/>
</dbReference>
<evidence type="ECO:0000256" key="1">
    <source>
        <dbReference type="ARBA" id="ARBA00004196"/>
    </source>
</evidence>
<dbReference type="InterPro" id="IPR058626">
    <property type="entry name" value="MdtA-like_b-barrel"/>
</dbReference>
<dbReference type="NCBIfam" id="TIGR01730">
    <property type="entry name" value="RND_mfp"/>
    <property type="match status" value="1"/>
</dbReference>
<dbReference type="Pfam" id="PF25944">
    <property type="entry name" value="Beta-barrel_RND"/>
    <property type="match status" value="1"/>
</dbReference>
<evidence type="ECO:0000259" key="7">
    <source>
        <dbReference type="Pfam" id="PF25967"/>
    </source>
</evidence>
<dbReference type="PANTHER" id="PTHR30158">
    <property type="entry name" value="ACRA/E-RELATED COMPONENT OF DRUG EFFLUX TRANSPORTER"/>
    <property type="match status" value="1"/>
</dbReference>
<dbReference type="EMBL" id="JBHLUN010000012">
    <property type="protein sequence ID" value="MFC0410003.1"/>
    <property type="molecule type" value="Genomic_DNA"/>
</dbReference>
<feature type="domain" description="Multidrug resistance protein MdtA-like C-terminal permuted SH3" evidence="7">
    <location>
        <begin position="358"/>
        <end position="417"/>
    </location>
</feature>